<keyword evidence="1" id="KW-1133">Transmembrane helix</keyword>
<organism evidence="2">
    <name type="scientific">Fagus sylvatica</name>
    <name type="common">Beechnut</name>
    <dbReference type="NCBI Taxonomy" id="28930"/>
    <lineage>
        <taxon>Eukaryota</taxon>
        <taxon>Viridiplantae</taxon>
        <taxon>Streptophyta</taxon>
        <taxon>Embryophyta</taxon>
        <taxon>Tracheophyta</taxon>
        <taxon>Spermatophyta</taxon>
        <taxon>Magnoliopsida</taxon>
        <taxon>eudicotyledons</taxon>
        <taxon>Gunneridae</taxon>
        <taxon>Pentapetalae</taxon>
        <taxon>rosids</taxon>
        <taxon>fabids</taxon>
        <taxon>Fagales</taxon>
        <taxon>Fagaceae</taxon>
        <taxon>Fagus</taxon>
    </lineage>
</organism>
<dbReference type="PANTHER" id="PTHR34291">
    <property type="entry name" value="HYDROXYPROLINE-RICH GLYCOPROTEIN FAMILY PROTEIN"/>
    <property type="match status" value="1"/>
</dbReference>
<accession>A0A2N9F5G3</accession>
<feature type="transmembrane region" description="Helical" evidence="1">
    <location>
        <begin position="20"/>
        <end position="41"/>
    </location>
</feature>
<evidence type="ECO:0000313" key="2">
    <source>
        <dbReference type="EMBL" id="SPC82372.1"/>
    </source>
</evidence>
<keyword evidence="1" id="KW-0812">Transmembrane</keyword>
<dbReference type="PANTHER" id="PTHR34291:SF7">
    <property type="entry name" value="PROTEIN, PUTATIVE-RELATED"/>
    <property type="match status" value="1"/>
</dbReference>
<sequence length="136" mass="15094">MSMEDSKDASTQPLIGFPLGLALLLILLFCMSAFFSCCFHWDKLRSLFISSRNVNIDDIESDIPQSPRKPVIPPHKMSKISESQSLSVLMPGDQVPKFIAIACPCRPPLVGKVTIEVQKPPTFPVPYSIGRTFQCI</sequence>
<name>A0A2N9F5G3_FAGSY</name>
<protein>
    <recommendedName>
        <fullName evidence="3">Hydroxyproline-rich glycoprotein family protein</fullName>
    </recommendedName>
</protein>
<evidence type="ECO:0008006" key="3">
    <source>
        <dbReference type="Google" id="ProtNLM"/>
    </source>
</evidence>
<dbReference type="AlphaFoldDB" id="A0A2N9F5G3"/>
<keyword evidence="1" id="KW-0472">Membrane</keyword>
<dbReference type="InterPro" id="IPR037699">
    <property type="entry name" value="At5g65660-like"/>
</dbReference>
<dbReference type="EMBL" id="OIVN01000575">
    <property type="protein sequence ID" value="SPC82372.1"/>
    <property type="molecule type" value="Genomic_DNA"/>
</dbReference>
<evidence type="ECO:0000256" key="1">
    <source>
        <dbReference type="SAM" id="Phobius"/>
    </source>
</evidence>
<gene>
    <name evidence="2" type="ORF">FSB_LOCUS10254</name>
</gene>
<reference evidence="2" key="1">
    <citation type="submission" date="2018-02" db="EMBL/GenBank/DDBJ databases">
        <authorList>
            <person name="Cohen D.B."/>
            <person name="Kent A.D."/>
        </authorList>
    </citation>
    <scope>NUCLEOTIDE SEQUENCE</scope>
</reference>
<proteinExistence type="predicted"/>